<sequence>MRLSGQSDHLNALWSIPRDYNWSPHPTTSQTSQPLTLPQTYWTKKRIKTSLNQLEDTNAIIPGALVTACSCPACNQQPPDPYTPSLGPSQKNGKTN</sequence>
<name>A0A914UGY0_9BILA</name>
<organism evidence="2 3">
    <name type="scientific">Plectus sambesii</name>
    <dbReference type="NCBI Taxonomy" id="2011161"/>
    <lineage>
        <taxon>Eukaryota</taxon>
        <taxon>Metazoa</taxon>
        <taxon>Ecdysozoa</taxon>
        <taxon>Nematoda</taxon>
        <taxon>Chromadorea</taxon>
        <taxon>Plectida</taxon>
        <taxon>Plectina</taxon>
        <taxon>Plectoidea</taxon>
        <taxon>Plectidae</taxon>
        <taxon>Plectus</taxon>
    </lineage>
</organism>
<dbReference type="AlphaFoldDB" id="A0A914UGY0"/>
<keyword evidence="2" id="KW-1185">Reference proteome</keyword>
<feature type="region of interest" description="Disordered" evidence="1">
    <location>
        <begin position="77"/>
        <end position="96"/>
    </location>
</feature>
<feature type="compositionally biased region" description="Polar residues" evidence="1">
    <location>
        <begin position="86"/>
        <end position="96"/>
    </location>
</feature>
<evidence type="ECO:0000256" key="1">
    <source>
        <dbReference type="SAM" id="MobiDB-lite"/>
    </source>
</evidence>
<accession>A0A914UGY0</accession>
<dbReference type="WBParaSite" id="PSAMB.scaffold100size79852.g2084.t1">
    <property type="protein sequence ID" value="PSAMB.scaffold100size79852.g2084.t1"/>
    <property type="gene ID" value="PSAMB.scaffold100size79852.g2084"/>
</dbReference>
<proteinExistence type="predicted"/>
<protein>
    <submittedName>
        <fullName evidence="3">Uncharacterized protein</fullName>
    </submittedName>
</protein>
<dbReference type="Proteomes" id="UP000887566">
    <property type="component" value="Unplaced"/>
</dbReference>
<evidence type="ECO:0000313" key="2">
    <source>
        <dbReference type="Proteomes" id="UP000887566"/>
    </source>
</evidence>
<reference evidence="3" key="1">
    <citation type="submission" date="2022-11" db="UniProtKB">
        <authorList>
            <consortium name="WormBaseParasite"/>
        </authorList>
    </citation>
    <scope>IDENTIFICATION</scope>
</reference>
<evidence type="ECO:0000313" key="3">
    <source>
        <dbReference type="WBParaSite" id="PSAMB.scaffold100size79852.g2084.t1"/>
    </source>
</evidence>